<dbReference type="InterPro" id="IPR036397">
    <property type="entry name" value="RNaseH_sf"/>
</dbReference>
<keyword evidence="3" id="KW-1185">Reference proteome</keyword>
<dbReference type="PANTHER" id="PTHR37984:SF5">
    <property type="entry name" value="PROTEIN NYNRIN-LIKE"/>
    <property type="match status" value="1"/>
</dbReference>
<evidence type="ECO:0000259" key="1">
    <source>
        <dbReference type="Pfam" id="PF17921"/>
    </source>
</evidence>
<dbReference type="Gene3D" id="3.30.420.10">
    <property type="entry name" value="Ribonuclease H-like superfamily/Ribonuclease H"/>
    <property type="match status" value="1"/>
</dbReference>
<accession>A0A9Q3GRE6</accession>
<dbReference type="AlphaFoldDB" id="A0A9Q3GRE6"/>
<protein>
    <recommendedName>
        <fullName evidence="1">Integrase zinc-binding domain-containing protein</fullName>
    </recommendedName>
</protein>
<dbReference type="EMBL" id="AVOT02004430">
    <property type="protein sequence ID" value="MBW0476334.1"/>
    <property type="molecule type" value="Genomic_DNA"/>
</dbReference>
<evidence type="ECO:0000313" key="2">
    <source>
        <dbReference type="EMBL" id="MBW0476334.1"/>
    </source>
</evidence>
<feature type="domain" description="Integrase zinc-binding" evidence="1">
    <location>
        <begin position="7"/>
        <end position="62"/>
    </location>
</feature>
<dbReference type="PANTHER" id="PTHR37984">
    <property type="entry name" value="PROTEIN CBG26694"/>
    <property type="match status" value="1"/>
</dbReference>
<gene>
    <name evidence="2" type="ORF">O181_016049</name>
</gene>
<dbReference type="InterPro" id="IPR041588">
    <property type="entry name" value="Integrase_H2C2"/>
</dbReference>
<dbReference type="GO" id="GO:0003676">
    <property type="term" value="F:nucleic acid binding"/>
    <property type="evidence" value="ECO:0007669"/>
    <property type="project" value="InterPro"/>
</dbReference>
<proteinExistence type="predicted"/>
<reference evidence="2" key="1">
    <citation type="submission" date="2021-03" db="EMBL/GenBank/DDBJ databases">
        <title>Draft genome sequence of rust myrtle Austropuccinia psidii MF-1, a brazilian biotype.</title>
        <authorList>
            <person name="Quecine M.C."/>
            <person name="Pachon D.M.R."/>
            <person name="Bonatelli M.L."/>
            <person name="Correr F.H."/>
            <person name="Franceschini L.M."/>
            <person name="Leite T.F."/>
            <person name="Margarido G.R.A."/>
            <person name="Almeida C.A."/>
            <person name="Ferrarezi J.A."/>
            <person name="Labate C.A."/>
        </authorList>
    </citation>
    <scope>NUCLEOTIDE SEQUENCE</scope>
    <source>
        <strain evidence="2">MF-1</strain>
    </source>
</reference>
<dbReference type="InterPro" id="IPR050951">
    <property type="entry name" value="Retrovirus_Pol_polyprotein"/>
</dbReference>
<dbReference type="Gene3D" id="1.10.340.70">
    <property type="match status" value="1"/>
</dbReference>
<dbReference type="Pfam" id="PF17921">
    <property type="entry name" value="Integrase_H2C2"/>
    <property type="match status" value="1"/>
</dbReference>
<comment type="caution">
    <text evidence="2">The sequence shown here is derived from an EMBL/GenBank/DDBJ whole genome shotgun (WGS) entry which is preliminary data.</text>
</comment>
<name>A0A9Q3GRE6_9BASI</name>
<sequence length="172" mass="20194">MTLTYRALINNILHKFHDSVVSGHLSEDRSLERVKTFSWWPNQRKDVEEYFQTCDRFQKEKRATGKKFGMIIQIQEPKSPWEISHMDWVKSSTPGGDRSFNACLVLVERYRKTPIFLPFHKDTSAMDKAIMIWNIVIVNTGLFQKVILDRDPKFTSALWTNPHNFLGTKLSF</sequence>
<dbReference type="Proteomes" id="UP000765509">
    <property type="component" value="Unassembled WGS sequence"/>
</dbReference>
<dbReference type="InterPro" id="IPR012337">
    <property type="entry name" value="RNaseH-like_sf"/>
</dbReference>
<organism evidence="2 3">
    <name type="scientific">Austropuccinia psidii MF-1</name>
    <dbReference type="NCBI Taxonomy" id="1389203"/>
    <lineage>
        <taxon>Eukaryota</taxon>
        <taxon>Fungi</taxon>
        <taxon>Dikarya</taxon>
        <taxon>Basidiomycota</taxon>
        <taxon>Pucciniomycotina</taxon>
        <taxon>Pucciniomycetes</taxon>
        <taxon>Pucciniales</taxon>
        <taxon>Sphaerophragmiaceae</taxon>
        <taxon>Austropuccinia</taxon>
    </lineage>
</organism>
<dbReference type="SUPFAM" id="SSF53098">
    <property type="entry name" value="Ribonuclease H-like"/>
    <property type="match status" value="1"/>
</dbReference>
<evidence type="ECO:0000313" key="3">
    <source>
        <dbReference type="Proteomes" id="UP000765509"/>
    </source>
</evidence>